<accession>A0ABU1FPA9</accession>
<keyword evidence="1" id="KW-0812">Transmembrane</keyword>
<feature type="transmembrane region" description="Helical" evidence="1">
    <location>
        <begin position="12"/>
        <end position="31"/>
    </location>
</feature>
<organism evidence="2 3">
    <name type="scientific">Agromyces indicus</name>
    <dbReference type="NCBI Taxonomy" id="758919"/>
    <lineage>
        <taxon>Bacteria</taxon>
        <taxon>Bacillati</taxon>
        <taxon>Actinomycetota</taxon>
        <taxon>Actinomycetes</taxon>
        <taxon>Micrococcales</taxon>
        <taxon>Microbacteriaceae</taxon>
        <taxon>Agromyces</taxon>
    </lineage>
</organism>
<keyword evidence="1" id="KW-1133">Transmembrane helix</keyword>
<reference evidence="3" key="1">
    <citation type="submission" date="2023-07" db="EMBL/GenBank/DDBJ databases">
        <title>Description of three actinobacteria isolated from air of manufacturing shop in a pharmaceutical factory.</title>
        <authorList>
            <person name="Zhang D.-F."/>
        </authorList>
    </citation>
    <scope>NUCLEOTIDE SEQUENCE [LARGE SCALE GENOMIC DNA]</scope>
    <source>
        <strain evidence="3">CCTCC AB 2011122</strain>
    </source>
</reference>
<keyword evidence="1" id="KW-0472">Membrane</keyword>
<gene>
    <name evidence="2" type="ORF">RH861_13685</name>
</gene>
<evidence type="ECO:0000313" key="2">
    <source>
        <dbReference type="EMBL" id="MDR5693120.1"/>
    </source>
</evidence>
<sequence length="207" mass="22713">MSAPRYVHPLRWEPLPFLVLVVLLVLTGVVRPESGPAFVALVAAIVLAGLWLTAVLLRERRTRDPDTMGDLTTLDGLDLLDAPSARGDLRTVVPVVDVQRHQAAIDLARLHGGAEQHAVLVPRARRWLSPRFRIGVQLVGDGRPRHAGFVAEPAEATWRDRLDELGAARRFVRVPARIDGASRPFRVDLDLSGLPAALGEHDADARR</sequence>
<name>A0ABU1FPA9_9MICO</name>
<dbReference type="Proteomes" id="UP001260072">
    <property type="component" value="Unassembled WGS sequence"/>
</dbReference>
<evidence type="ECO:0000313" key="3">
    <source>
        <dbReference type="Proteomes" id="UP001260072"/>
    </source>
</evidence>
<keyword evidence="3" id="KW-1185">Reference proteome</keyword>
<feature type="transmembrane region" description="Helical" evidence="1">
    <location>
        <begin position="37"/>
        <end position="57"/>
    </location>
</feature>
<proteinExistence type="predicted"/>
<dbReference type="RefSeq" id="WP_310521453.1">
    <property type="nucleotide sequence ID" value="NZ_BAABBS010000003.1"/>
</dbReference>
<comment type="caution">
    <text evidence="2">The sequence shown here is derived from an EMBL/GenBank/DDBJ whole genome shotgun (WGS) entry which is preliminary data.</text>
</comment>
<protein>
    <recommendedName>
        <fullName evidence="4">DUF58 domain-containing protein</fullName>
    </recommendedName>
</protein>
<evidence type="ECO:0008006" key="4">
    <source>
        <dbReference type="Google" id="ProtNLM"/>
    </source>
</evidence>
<dbReference type="EMBL" id="JAVKGS010000004">
    <property type="protein sequence ID" value="MDR5693120.1"/>
    <property type="molecule type" value="Genomic_DNA"/>
</dbReference>
<evidence type="ECO:0000256" key="1">
    <source>
        <dbReference type="SAM" id="Phobius"/>
    </source>
</evidence>